<accession>F2E3G5</accession>
<dbReference type="RefSeq" id="XP_044970685.1">
    <property type="nucleotide sequence ID" value="XM_045114750.1"/>
</dbReference>
<evidence type="ECO:0000313" key="2">
    <source>
        <dbReference type="EMBL" id="BAK01887.1"/>
    </source>
</evidence>
<feature type="region of interest" description="Disordered" evidence="1">
    <location>
        <begin position="66"/>
        <end position="89"/>
    </location>
</feature>
<name>F2E3G5_HORVV</name>
<dbReference type="EMBL" id="AK370688">
    <property type="protein sequence ID" value="BAK01887.1"/>
    <property type="molecule type" value="mRNA"/>
</dbReference>
<feature type="region of interest" description="Disordered" evidence="1">
    <location>
        <begin position="24"/>
        <end position="52"/>
    </location>
</feature>
<dbReference type="AlphaFoldDB" id="F2E3G5"/>
<protein>
    <submittedName>
        <fullName evidence="2">Predicted protein</fullName>
    </submittedName>
</protein>
<sequence length="125" mass="14457">MPERNLPAWNAMLSGLCRNAHVSETEKGSSPCSRKATGLSRSPSPRSWRRSSATTHWVQFCERTRNWSTPSWPRRRTSTSPRERPARRSALLRGRVIKYMRMLLTTKKRCLSRLQPKLLSGCSMR</sequence>
<feature type="compositionally biased region" description="Low complexity" evidence="1">
    <location>
        <begin position="40"/>
        <end position="52"/>
    </location>
</feature>
<proteinExistence type="evidence at transcript level"/>
<dbReference type="GeneID" id="123430920"/>
<evidence type="ECO:0000256" key="1">
    <source>
        <dbReference type="SAM" id="MobiDB-lite"/>
    </source>
</evidence>
<organism evidence="2">
    <name type="scientific">Hordeum vulgare subsp. vulgare</name>
    <name type="common">Domesticated barley</name>
    <dbReference type="NCBI Taxonomy" id="112509"/>
    <lineage>
        <taxon>Eukaryota</taxon>
        <taxon>Viridiplantae</taxon>
        <taxon>Streptophyta</taxon>
        <taxon>Embryophyta</taxon>
        <taxon>Tracheophyta</taxon>
        <taxon>Spermatophyta</taxon>
        <taxon>Magnoliopsida</taxon>
        <taxon>Liliopsida</taxon>
        <taxon>Poales</taxon>
        <taxon>Poaceae</taxon>
        <taxon>BOP clade</taxon>
        <taxon>Pooideae</taxon>
        <taxon>Triticodae</taxon>
        <taxon>Triticeae</taxon>
        <taxon>Hordeinae</taxon>
        <taxon>Hordeum</taxon>
    </lineage>
</organism>
<reference evidence="2" key="1">
    <citation type="journal article" date="2011" name="Plant Physiol.">
        <title>Comprehensive sequence analysis of 24,783 barley full-length cDNAs derived from 12 clone libraries.</title>
        <authorList>
            <person name="Matsumoto T."/>
            <person name="Tanaka T."/>
            <person name="Sakai H."/>
            <person name="Amano N."/>
            <person name="Kanamori H."/>
            <person name="Kurita K."/>
            <person name="Kikuta A."/>
            <person name="Kamiya K."/>
            <person name="Yamamoto M."/>
            <person name="Ikawa H."/>
            <person name="Fujii N."/>
            <person name="Hori K."/>
            <person name="Itoh T."/>
            <person name="Sato K."/>
        </authorList>
    </citation>
    <scope>NUCLEOTIDE SEQUENCE</scope>
    <source>
        <tissue evidence="2">Shoot and root</tissue>
    </source>
</reference>